<dbReference type="EMBL" id="MN740802">
    <property type="protein sequence ID" value="QHU12538.1"/>
    <property type="molecule type" value="Genomic_DNA"/>
</dbReference>
<reference evidence="1" key="1">
    <citation type="journal article" date="2020" name="Nature">
        <title>Giant virus diversity and host interactions through global metagenomics.</title>
        <authorList>
            <person name="Schulz F."/>
            <person name="Roux S."/>
            <person name="Paez-Espino D."/>
            <person name="Jungbluth S."/>
            <person name="Walsh D.A."/>
            <person name="Denef V.J."/>
            <person name="McMahon K.D."/>
            <person name="Konstantinidis K.T."/>
            <person name="Eloe-Fadrosh E.A."/>
            <person name="Kyrpides N.C."/>
            <person name="Woyke T."/>
        </authorList>
    </citation>
    <scope>NUCLEOTIDE SEQUENCE</scope>
    <source>
        <strain evidence="1">GVMAG-S-1101171-110</strain>
    </source>
</reference>
<proteinExistence type="predicted"/>
<protein>
    <submittedName>
        <fullName evidence="1">Uncharacterized protein</fullName>
    </submittedName>
</protein>
<sequence>MLREFAWEWLPWLYNRVIRAFEKSKGILFVVKRELFSEKKWVFLKGHAIPISEDHFSIISICPNDIRWIATLEPPRLFHPDLVKTPEIKEKHISYLSYIIHITTPFETTILDLSDWINDLKWSGIKEPSPLDIFSLWCCKNASHHIYNTHYMKAIIITEDGIMIEKGLNEFTNTTIYEDDIHDNDVR</sequence>
<name>A0A6C0K8E2_9ZZZZ</name>
<organism evidence="1">
    <name type="scientific">viral metagenome</name>
    <dbReference type="NCBI Taxonomy" id="1070528"/>
    <lineage>
        <taxon>unclassified sequences</taxon>
        <taxon>metagenomes</taxon>
        <taxon>organismal metagenomes</taxon>
    </lineage>
</organism>
<evidence type="ECO:0000313" key="1">
    <source>
        <dbReference type="EMBL" id="QHU12538.1"/>
    </source>
</evidence>
<accession>A0A6C0K8E2</accession>
<dbReference type="AlphaFoldDB" id="A0A6C0K8E2"/>